<organism evidence="2 3">
    <name type="scientific">Periplaneta americana</name>
    <name type="common">American cockroach</name>
    <name type="synonym">Blatta americana</name>
    <dbReference type="NCBI Taxonomy" id="6978"/>
    <lineage>
        <taxon>Eukaryota</taxon>
        <taxon>Metazoa</taxon>
        <taxon>Ecdysozoa</taxon>
        <taxon>Arthropoda</taxon>
        <taxon>Hexapoda</taxon>
        <taxon>Insecta</taxon>
        <taxon>Pterygota</taxon>
        <taxon>Neoptera</taxon>
        <taxon>Polyneoptera</taxon>
        <taxon>Dictyoptera</taxon>
        <taxon>Blattodea</taxon>
        <taxon>Blattoidea</taxon>
        <taxon>Blattidae</taxon>
        <taxon>Blattinae</taxon>
        <taxon>Periplaneta</taxon>
    </lineage>
</organism>
<protein>
    <recommendedName>
        <fullName evidence="4">Secreted protein</fullName>
    </recommendedName>
</protein>
<evidence type="ECO:0000256" key="1">
    <source>
        <dbReference type="SAM" id="SignalP"/>
    </source>
</evidence>
<evidence type="ECO:0000313" key="3">
    <source>
        <dbReference type="Proteomes" id="UP001148838"/>
    </source>
</evidence>
<evidence type="ECO:0008006" key="4">
    <source>
        <dbReference type="Google" id="ProtNLM"/>
    </source>
</evidence>
<feature type="signal peptide" evidence="1">
    <location>
        <begin position="1"/>
        <end position="20"/>
    </location>
</feature>
<feature type="chain" id="PRO_5045481811" description="Secreted protein" evidence="1">
    <location>
        <begin position="21"/>
        <end position="123"/>
    </location>
</feature>
<proteinExistence type="predicted"/>
<accession>A0ABQ8TVV9</accession>
<dbReference type="Proteomes" id="UP001148838">
    <property type="component" value="Unassembled WGS sequence"/>
</dbReference>
<sequence>MMVHMLVILVLDGSSIQIHAWTITSDEQPLLIAWRLQHRLGPLLHPECQLGSSATACWKPDYDQKCRSPGFLSHLITLQLISDDAAKDATGGMTDAELCLVMTDESRFCLCVSDGRLRVRRRP</sequence>
<reference evidence="2 3" key="1">
    <citation type="journal article" date="2022" name="Allergy">
        <title>Genome assembly and annotation of Periplaneta americana reveal a comprehensive cockroach allergen profile.</title>
        <authorList>
            <person name="Wang L."/>
            <person name="Xiong Q."/>
            <person name="Saelim N."/>
            <person name="Wang L."/>
            <person name="Nong W."/>
            <person name="Wan A.T."/>
            <person name="Shi M."/>
            <person name="Liu X."/>
            <person name="Cao Q."/>
            <person name="Hui J.H.L."/>
            <person name="Sookrung N."/>
            <person name="Leung T.F."/>
            <person name="Tungtrongchitr A."/>
            <person name="Tsui S.K.W."/>
        </authorList>
    </citation>
    <scope>NUCLEOTIDE SEQUENCE [LARGE SCALE GENOMIC DNA]</scope>
    <source>
        <strain evidence="2">PWHHKU_190912</strain>
    </source>
</reference>
<comment type="caution">
    <text evidence="2">The sequence shown here is derived from an EMBL/GenBank/DDBJ whole genome shotgun (WGS) entry which is preliminary data.</text>
</comment>
<dbReference type="EMBL" id="JAJSOF020000003">
    <property type="protein sequence ID" value="KAJ4449765.1"/>
    <property type="molecule type" value="Genomic_DNA"/>
</dbReference>
<evidence type="ECO:0000313" key="2">
    <source>
        <dbReference type="EMBL" id="KAJ4449765.1"/>
    </source>
</evidence>
<name>A0ABQ8TVV9_PERAM</name>
<gene>
    <name evidence="2" type="ORF">ANN_01169</name>
</gene>
<keyword evidence="3" id="KW-1185">Reference proteome</keyword>
<keyword evidence="1" id="KW-0732">Signal</keyword>